<keyword evidence="7" id="KW-0832">Ubl conjugation</keyword>
<evidence type="ECO:0000256" key="1">
    <source>
        <dbReference type="ARBA" id="ARBA00022499"/>
    </source>
</evidence>
<dbReference type="FunFam" id="3.30.60.190:FF:000001">
    <property type="entry name" value="box C/D snoRNA protein 1"/>
    <property type="match status" value="1"/>
</dbReference>
<dbReference type="InterPro" id="IPR051639">
    <property type="entry name" value="BCD1"/>
</dbReference>
<dbReference type="Pfam" id="PF04438">
    <property type="entry name" value="zf-HIT"/>
    <property type="match status" value="1"/>
</dbReference>
<evidence type="ECO:0000256" key="7">
    <source>
        <dbReference type="ARBA" id="ARBA00022843"/>
    </source>
</evidence>
<evidence type="ECO:0000313" key="15">
    <source>
        <dbReference type="EMBL" id="KAG8555226.1"/>
    </source>
</evidence>
<dbReference type="GO" id="GO:0000492">
    <property type="term" value="P:box C/D snoRNP assembly"/>
    <property type="evidence" value="ECO:0007669"/>
    <property type="project" value="TreeGrafter"/>
</dbReference>
<dbReference type="GO" id="GO:0008270">
    <property type="term" value="F:zinc ion binding"/>
    <property type="evidence" value="ECO:0007669"/>
    <property type="project" value="UniProtKB-UniRule"/>
</dbReference>
<evidence type="ECO:0000259" key="14">
    <source>
        <dbReference type="PROSITE" id="PS51083"/>
    </source>
</evidence>
<evidence type="ECO:0000256" key="9">
    <source>
        <dbReference type="ARBA" id="ARBA00049654"/>
    </source>
</evidence>
<evidence type="ECO:0000256" key="8">
    <source>
        <dbReference type="ARBA" id="ARBA00049598"/>
    </source>
</evidence>
<reference evidence="15" key="1">
    <citation type="thesis" date="2020" institute="ProQuest LLC" country="789 East Eisenhower Parkway, Ann Arbor, MI, USA">
        <title>Comparative Genomics and Chromosome Evolution.</title>
        <authorList>
            <person name="Mudd A.B."/>
        </authorList>
    </citation>
    <scope>NUCLEOTIDE SEQUENCE</scope>
    <source>
        <strain evidence="15">237g6f4</strain>
        <tissue evidence="15">Blood</tissue>
    </source>
</reference>
<evidence type="ECO:0000256" key="4">
    <source>
        <dbReference type="ARBA" id="ARBA00022723"/>
    </source>
</evidence>
<evidence type="ECO:0000256" key="3">
    <source>
        <dbReference type="ARBA" id="ARBA00022553"/>
    </source>
</evidence>
<evidence type="ECO:0000256" key="10">
    <source>
        <dbReference type="ARBA" id="ARBA00061949"/>
    </source>
</evidence>
<keyword evidence="5 13" id="KW-0863">Zinc-finger</keyword>
<dbReference type="InterPro" id="IPR057721">
    <property type="entry name" value="BCD1_alpha/beta"/>
</dbReference>
<dbReference type="SUPFAM" id="SSF144232">
    <property type="entry name" value="HIT/MYND zinc finger-like"/>
    <property type="match status" value="1"/>
</dbReference>
<dbReference type="PANTHER" id="PTHR13483:SF3">
    <property type="entry name" value="BOX C_D SNORNA PROTEIN 1"/>
    <property type="match status" value="1"/>
</dbReference>
<dbReference type="Proteomes" id="UP000824782">
    <property type="component" value="Unassembled WGS sequence"/>
</dbReference>
<evidence type="ECO:0000256" key="12">
    <source>
        <dbReference type="ARBA" id="ARBA00077531"/>
    </source>
</evidence>
<evidence type="ECO:0000256" key="11">
    <source>
        <dbReference type="ARBA" id="ARBA00068630"/>
    </source>
</evidence>
<dbReference type="CDD" id="cd23023">
    <property type="entry name" value="zf-HIT_BCD1"/>
    <property type="match status" value="1"/>
</dbReference>
<keyword evidence="16" id="KW-1185">Reference proteome</keyword>
<keyword evidence="6" id="KW-0862">Zinc</keyword>
<dbReference type="InterPro" id="IPR007529">
    <property type="entry name" value="Znf_HIT"/>
</dbReference>
<evidence type="ECO:0000256" key="13">
    <source>
        <dbReference type="PROSITE-ProRule" id="PRU00453"/>
    </source>
</evidence>
<evidence type="ECO:0000313" key="16">
    <source>
        <dbReference type="Proteomes" id="UP000824782"/>
    </source>
</evidence>
<accession>A0AAV7A0T6</accession>
<protein>
    <recommendedName>
        <fullName evidence="11">Box C/D snoRNA protein 1</fullName>
    </recommendedName>
    <alternativeName>
        <fullName evidence="12">Zinc finger HIT domain-containing protein 6</fullName>
    </alternativeName>
</protein>
<comment type="function">
    <text evidence="8">Required for box C/D snoRNAs accumulation involved in snoRNA processing, snoRNA transport to the nucleolus and ribosome biogenesis.</text>
</comment>
<feature type="domain" description="HIT-type" evidence="14">
    <location>
        <begin position="34"/>
        <end position="68"/>
    </location>
</feature>
<dbReference type="GO" id="GO:0070761">
    <property type="term" value="C:pre-snoRNP complex"/>
    <property type="evidence" value="ECO:0007669"/>
    <property type="project" value="TreeGrafter"/>
</dbReference>
<keyword evidence="3" id="KW-0597">Phosphoprotein</keyword>
<gene>
    <name evidence="15" type="ORF">GDO81_017631</name>
</gene>
<dbReference type="EMBL" id="WNYA01000009">
    <property type="protein sequence ID" value="KAG8555226.1"/>
    <property type="molecule type" value="Genomic_DNA"/>
</dbReference>
<keyword evidence="4" id="KW-0479">Metal-binding</keyword>
<dbReference type="GO" id="GO:0005634">
    <property type="term" value="C:nucleus"/>
    <property type="evidence" value="ECO:0007669"/>
    <property type="project" value="TreeGrafter"/>
</dbReference>
<sequence>MEPLLVSDTLGIGSDSEEWEHTLRPKRKMSLYSCETCGNEEAKYKCPRCLKYSCSLPCVKKHKVDVTCSGVRDKTAFVPLSTFSDIHLLSDYRFLEDAGRVADAAMRDVMISRHASNKFLNLLKSKARKQDIDLRIMPVGFAKRKANSTYFNRKEQRFYWHVNLQFPQSQAEYTEKRVRENKTLNEILKTYIDPTESDPTIRQKLRDYVQSPSDVKVFMVAGRKSPGQDRYYELDPSKSLQENLRHKTVIEYPTLYVVLKDAVKDIVLADQANRPSTSASQR</sequence>
<name>A0AAV7A0T6_ENGPU</name>
<keyword evidence="2" id="KW-0690">Ribosome biogenesis</keyword>
<evidence type="ECO:0000256" key="2">
    <source>
        <dbReference type="ARBA" id="ARBA00022517"/>
    </source>
</evidence>
<dbReference type="PANTHER" id="PTHR13483">
    <property type="entry name" value="BOX C_D SNORNA PROTEIN 1-RELATED"/>
    <property type="match status" value="1"/>
</dbReference>
<proteinExistence type="inferred from homology"/>
<evidence type="ECO:0000256" key="5">
    <source>
        <dbReference type="ARBA" id="ARBA00022771"/>
    </source>
</evidence>
<dbReference type="AlphaFoldDB" id="A0AAV7A0T6"/>
<organism evidence="15 16">
    <name type="scientific">Engystomops pustulosus</name>
    <name type="common">Tungara frog</name>
    <name type="synonym">Physalaemus pustulosus</name>
    <dbReference type="NCBI Taxonomy" id="76066"/>
    <lineage>
        <taxon>Eukaryota</taxon>
        <taxon>Metazoa</taxon>
        <taxon>Chordata</taxon>
        <taxon>Craniata</taxon>
        <taxon>Vertebrata</taxon>
        <taxon>Euteleostomi</taxon>
        <taxon>Amphibia</taxon>
        <taxon>Batrachia</taxon>
        <taxon>Anura</taxon>
        <taxon>Neobatrachia</taxon>
        <taxon>Hyloidea</taxon>
        <taxon>Leptodactylidae</taxon>
        <taxon>Leiuperinae</taxon>
        <taxon>Engystomops</taxon>
    </lineage>
</organism>
<comment type="caution">
    <text evidence="15">The sequence shown here is derived from an EMBL/GenBank/DDBJ whole genome shotgun (WGS) entry which is preliminary data.</text>
</comment>
<keyword evidence="1" id="KW-1017">Isopeptide bond</keyword>
<evidence type="ECO:0000256" key="6">
    <source>
        <dbReference type="ARBA" id="ARBA00022833"/>
    </source>
</evidence>
<dbReference type="PROSITE" id="PS51083">
    <property type="entry name" value="ZF_HIT"/>
    <property type="match status" value="1"/>
</dbReference>
<dbReference type="Pfam" id="PF25790">
    <property type="entry name" value="BCD1"/>
    <property type="match status" value="1"/>
</dbReference>
<dbReference type="Gene3D" id="3.30.60.190">
    <property type="match status" value="1"/>
</dbReference>
<dbReference type="GO" id="GO:0048254">
    <property type="term" value="P:snoRNA localization"/>
    <property type="evidence" value="ECO:0007669"/>
    <property type="project" value="TreeGrafter"/>
</dbReference>
<dbReference type="GO" id="GO:0000463">
    <property type="term" value="P:maturation of LSU-rRNA from tricistronic rRNA transcript (SSU-rRNA, 5.8S rRNA, LSU-rRNA)"/>
    <property type="evidence" value="ECO:0007669"/>
    <property type="project" value="TreeGrafter"/>
</dbReference>
<comment type="subunit">
    <text evidence="10">Interacts with FBL, SNU13, NOP58, NUFIP1, RUVBL1, RUVBL2 and TAF9. Interacts (via HIT-type zinc finger) with the RUVBL1/RUVBL2 complex in the presence of ADP.</text>
</comment>
<comment type="similarity">
    <text evidence="9">Belongs to the BCD1 family.</text>
</comment>